<keyword evidence="2" id="KW-0472">Membrane</keyword>
<reference evidence="4 5" key="1">
    <citation type="submission" date="2023-06" db="EMBL/GenBank/DDBJ databases">
        <authorList>
            <person name="Ham H."/>
            <person name="Park D.S."/>
        </authorList>
    </citation>
    <scope>NUCLEOTIDE SEQUENCE [LARGE SCALE GENOMIC DNA]</scope>
    <source>
        <strain evidence="4 5">KACC 17005</strain>
    </source>
</reference>
<accession>A0ABY9AUJ8</accession>
<dbReference type="PANTHER" id="PTHR34220">
    <property type="entry name" value="SENSOR HISTIDINE KINASE YPDA"/>
    <property type="match status" value="1"/>
</dbReference>
<dbReference type="SUPFAM" id="SSF55874">
    <property type="entry name" value="ATPase domain of HSP90 chaperone/DNA topoisomerase II/histidine kinase"/>
    <property type="match status" value="1"/>
</dbReference>
<dbReference type="InterPro" id="IPR050640">
    <property type="entry name" value="Bact_2-comp_sensor_kinase"/>
</dbReference>
<name>A0ABY9AUJ8_PARCI</name>
<dbReference type="InterPro" id="IPR005467">
    <property type="entry name" value="His_kinase_dom"/>
</dbReference>
<sequence length="371" mass="39604">MPPTTPRHLVRHGLLVAAFCCAIAAIQVAYGRGPWHAQAVYSLSIGLSSWLLIEAGRFWLTRRSPIPWPLGWRGWALVAAGGTIGFQVGSAIGDAYCSAIGLTRPVSPSPGAPGPAVITTMLACLAISLFFYAQGKARYLEGRIAEAQRDAAEARLRLLQTQLEPHMMFNTLANLRMLIAADPLRAQAMLDHFIAYLRATLGASRATAHPLVDEFELLRDYLELMSVRMGARLAYTIDLPAPLRDVPVPPLLLQPLVENAIRHGLEPQVEGGRITVAARTLPGAPDRLELAVHDTGAGLGELPVQPGSRFGLAQVRERLATLRGPAAMLELGPGDGGRGTRVRIVLPLERSAAAASTTPLTGPPPCTPPAP</sequence>
<feature type="domain" description="Histidine kinase" evidence="3">
    <location>
        <begin position="252"/>
        <end position="350"/>
    </location>
</feature>
<dbReference type="EMBL" id="CP127363">
    <property type="protein sequence ID" value="WIY50518.1"/>
    <property type="molecule type" value="Genomic_DNA"/>
</dbReference>
<keyword evidence="2" id="KW-0812">Transmembrane</keyword>
<evidence type="ECO:0000259" key="3">
    <source>
        <dbReference type="PROSITE" id="PS50109"/>
    </source>
</evidence>
<dbReference type="Gene3D" id="3.30.565.10">
    <property type="entry name" value="Histidine kinase-like ATPase, C-terminal domain"/>
    <property type="match status" value="1"/>
</dbReference>
<organism evidence="4 5">
    <name type="scientific">Paracidovorax citrulli</name>
    <name type="common">Acidovorax citrulli</name>
    <dbReference type="NCBI Taxonomy" id="80869"/>
    <lineage>
        <taxon>Bacteria</taxon>
        <taxon>Pseudomonadati</taxon>
        <taxon>Pseudomonadota</taxon>
        <taxon>Betaproteobacteria</taxon>
        <taxon>Burkholderiales</taxon>
        <taxon>Comamonadaceae</taxon>
        <taxon>Paracidovorax</taxon>
    </lineage>
</organism>
<dbReference type="PANTHER" id="PTHR34220:SF9">
    <property type="entry name" value="SIGNAL TRANSDUCTION HISTIDINE KINASE INTERNAL REGION DOMAIN-CONTAINING PROTEIN"/>
    <property type="match status" value="1"/>
</dbReference>
<feature type="transmembrane region" description="Helical" evidence="2">
    <location>
        <begin position="112"/>
        <end position="133"/>
    </location>
</feature>
<evidence type="ECO:0000256" key="2">
    <source>
        <dbReference type="SAM" id="Phobius"/>
    </source>
</evidence>
<proteinExistence type="predicted"/>
<evidence type="ECO:0000313" key="4">
    <source>
        <dbReference type="EMBL" id="WIY50518.1"/>
    </source>
</evidence>
<dbReference type="PROSITE" id="PS50109">
    <property type="entry name" value="HIS_KIN"/>
    <property type="match status" value="1"/>
</dbReference>
<feature type="transmembrane region" description="Helical" evidence="2">
    <location>
        <begin position="41"/>
        <end position="60"/>
    </location>
</feature>
<keyword evidence="4" id="KW-0808">Transferase</keyword>
<dbReference type="GeneID" id="79791858"/>
<keyword evidence="4" id="KW-0418">Kinase</keyword>
<gene>
    <name evidence="4" type="ORF">QRO08_08110</name>
</gene>
<dbReference type="SMART" id="SM00387">
    <property type="entry name" value="HATPase_c"/>
    <property type="match status" value="1"/>
</dbReference>
<protein>
    <submittedName>
        <fullName evidence="4">Histidine kinase</fullName>
    </submittedName>
</protein>
<dbReference type="RefSeq" id="WP_011795159.1">
    <property type="nucleotide sequence ID" value="NZ_CP023687.1"/>
</dbReference>
<keyword evidence="2" id="KW-1133">Transmembrane helix</keyword>
<evidence type="ECO:0000313" key="5">
    <source>
        <dbReference type="Proteomes" id="UP001242732"/>
    </source>
</evidence>
<dbReference type="InterPro" id="IPR036890">
    <property type="entry name" value="HATPase_C_sf"/>
</dbReference>
<keyword evidence="5" id="KW-1185">Reference proteome</keyword>
<dbReference type="Proteomes" id="UP001242732">
    <property type="component" value="Chromosome"/>
</dbReference>
<dbReference type="Pfam" id="PF02518">
    <property type="entry name" value="HATPase_c"/>
    <property type="match status" value="1"/>
</dbReference>
<keyword evidence="1" id="KW-0175">Coiled coil</keyword>
<feature type="coiled-coil region" evidence="1">
    <location>
        <begin position="137"/>
        <end position="164"/>
    </location>
</feature>
<dbReference type="GO" id="GO:0016301">
    <property type="term" value="F:kinase activity"/>
    <property type="evidence" value="ECO:0007669"/>
    <property type="project" value="UniProtKB-KW"/>
</dbReference>
<feature type="transmembrane region" description="Helical" evidence="2">
    <location>
        <begin position="72"/>
        <end position="92"/>
    </location>
</feature>
<dbReference type="InterPro" id="IPR003594">
    <property type="entry name" value="HATPase_dom"/>
</dbReference>
<dbReference type="Pfam" id="PF06580">
    <property type="entry name" value="His_kinase"/>
    <property type="match status" value="1"/>
</dbReference>
<evidence type="ECO:0000256" key="1">
    <source>
        <dbReference type="SAM" id="Coils"/>
    </source>
</evidence>
<dbReference type="InterPro" id="IPR010559">
    <property type="entry name" value="Sig_transdc_His_kin_internal"/>
</dbReference>